<dbReference type="PANTHER" id="PTHR43861:SF3">
    <property type="entry name" value="PUTATIVE (AFU_ORTHOLOGUE AFUA_2G14390)-RELATED"/>
    <property type="match status" value="1"/>
</dbReference>
<keyword evidence="4" id="KW-0489">Methyltransferase</keyword>
<dbReference type="GO" id="GO:0008757">
    <property type="term" value="F:S-adenosylmethionine-dependent methyltransferase activity"/>
    <property type="evidence" value="ECO:0007669"/>
    <property type="project" value="InterPro"/>
</dbReference>
<dbReference type="Pfam" id="PF08241">
    <property type="entry name" value="Methyltransf_11"/>
    <property type="match status" value="1"/>
</dbReference>
<evidence type="ECO:0000313" key="4">
    <source>
        <dbReference type="EMBL" id="KAA5542150.1"/>
    </source>
</evidence>
<dbReference type="AlphaFoldDB" id="A0A5M6D6H1"/>
<organism evidence="4 5">
    <name type="scientific">Roseiconus nitratireducens</name>
    <dbReference type="NCBI Taxonomy" id="2605748"/>
    <lineage>
        <taxon>Bacteria</taxon>
        <taxon>Pseudomonadati</taxon>
        <taxon>Planctomycetota</taxon>
        <taxon>Planctomycetia</taxon>
        <taxon>Pirellulales</taxon>
        <taxon>Pirellulaceae</taxon>
        <taxon>Roseiconus</taxon>
    </lineage>
</organism>
<feature type="region of interest" description="Disordered" evidence="2">
    <location>
        <begin position="1"/>
        <end position="32"/>
    </location>
</feature>
<feature type="domain" description="Methyltransferase type 11" evidence="3">
    <location>
        <begin position="167"/>
        <end position="238"/>
    </location>
</feature>
<dbReference type="InterPro" id="IPR029063">
    <property type="entry name" value="SAM-dependent_MTases_sf"/>
</dbReference>
<evidence type="ECO:0000313" key="5">
    <source>
        <dbReference type="Proteomes" id="UP000324479"/>
    </source>
</evidence>
<dbReference type="GO" id="GO:0032259">
    <property type="term" value="P:methylation"/>
    <property type="evidence" value="ECO:0007669"/>
    <property type="project" value="UniProtKB-KW"/>
</dbReference>
<dbReference type="PANTHER" id="PTHR43861">
    <property type="entry name" value="TRANS-ACONITATE 2-METHYLTRANSFERASE-RELATED"/>
    <property type="match status" value="1"/>
</dbReference>
<protein>
    <submittedName>
        <fullName evidence="4">Class I SAM-dependent methyltransferase</fullName>
    </submittedName>
</protein>
<keyword evidence="5" id="KW-1185">Reference proteome</keyword>
<evidence type="ECO:0000259" key="3">
    <source>
        <dbReference type="Pfam" id="PF08241"/>
    </source>
</evidence>
<keyword evidence="1 4" id="KW-0808">Transferase</keyword>
<proteinExistence type="predicted"/>
<name>A0A5M6D6H1_9BACT</name>
<reference evidence="4 5" key="1">
    <citation type="submission" date="2019-08" db="EMBL/GenBank/DDBJ databases">
        <authorList>
            <person name="Dhanesh K."/>
            <person name="Kumar G."/>
            <person name="Sasikala C."/>
            <person name="Venkata Ramana C."/>
        </authorList>
    </citation>
    <scope>NUCLEOTIDE SEQUENCE [LARGE SCALE GENOMIC DNA]</scope>
    <source>
        <strain evidence="4 5">JC645</strain>
    </source>
</reference>
<accession>A0A5M6D6H1</accession>
<sequence>MSPGQCLGSSDESPTRPRRPGADRGRSRQGWGDAHQSLFWRNQRRVVCQKQRRRLSSKREAGQLRWSEHPAVPSIRSMQGIAMGIVYKSMKSVWRRFFPDALHGYVFGGHNFFSRQLLAAKVRLERTASHNELYDEVYYRRQDRAMLVSASGIADSLVEHFSVDSVLDVGCGSGAVMAALRANGVRTIGLEYSQAAIKICHEKGLEVHEFDIEGAPPRDLGEFGLVLSTEVAEHLPEDCADRYIRLLAGYSSRWMVITAATPGQGGTDHVNEQPHSYWIEKFEQANARFCPELTETLRADWQQRSVDRHRASNVMVFELLKP</sequence>
<dbReference type="SUPFAM" id="SSF53335">
    <property type="entry name" value="S-adenosyl-L-methionine-dependent methyltransferases"/>
    <property type="match status" value="1"/>
</dbReference>
<comment type="caution">
    <text evidence="4">The sequence shown here is derived from an EMBL/GenBank/DDBJ whole genome shotgun (WGS) entry which is preliminary data.</text>
</comment>
<gene>
    <name evidence="4" type="ORF">FYK55_15180</name>
</gene>
<dbReference type="EMBL" id="VWOX01000008">
    <property type="protein sequence ID" value="KAA5542150.1"/>
    <property type="molecule type" value="Genomic_DNA"/>
</dbReference>
<dbReference type="Gene3D" id="3.40.50.150">
    <property type="entry name" value="Vaccinia Virus protein VP39"/>
    <property type="match status" value="1"/>
</dbReference>
<dbReference type="InterPro" id="IPR013216">
    <property type="entry name" value="Methyltransf_11"/>
</dbReference>
<evidence type="ECO:0000256" key="1">
    <source>
        <dbReference type="ARBA" id="ARBA00022679"/>
    </source>
</evidence>
<dbReference type="CDD" id="cd02440">
    <property type="entry name" value="AdoMet_MTases"/>
    <property type="match status" value="1"/>
</dbReference>
<evidence type="ECO:0000256" key="2">
    <source>
        <dbReference type="SAM" id="MobiDB-lite"/>
    </source>
</evidence>
<dbReference type="Proteomes" id="UP000324479">
    <property type="component" value="Unassembled WGS sequence"/>
</dbReference>